<dbReference type="InterPro" id="IPR051257">
    <property type="entry name" value="Diverse_CBS-Domain"/>
</dbReference>
<keyword evidence="7" id="KW-1185">Reference proteome</keyword>
<evidence type="ECO:0000256" key="4">
    <source>
        <dbReference type="SAM" id="Phobius"/>
    </source>
</evidence>
<sequence>MSDSSLTEWVKSFAPVPLASSPRERLRAALGVCIAITLTLGTSLWLFGPDNALRVAPPLGASSLLLFAASSSPFAQPWPVLAGSLLCSLLGVLLGLSGLEPLPTAALGAGLALLCMSALRCLHPPSSALTLIVALCWPAHRDQPLALLYPIACHCLLLVCIALIYNNLTGHPYPKARPPRENPHGTRDPLPGERLSFTKADIDAALAEFDEYLDITREDLERLLKQTERHAFRRSLGEITAADIMSRDLRWATPDTPIEQAWETLRGHRLRNLPVVEGTSRQLLGIVTPLDLLGHFRPGKTRWCFEGLRLRRGNQQLRAIMSTPVTSVPEGTHLSELVPLLSDRGLHCLPVVDANGRLTGMIGQSDLIAALYRIWLQHPAG</sequence>
<feature type="region of interest" description="Disordered" evidence="3">
    <location>
        <begin position="174"/>
        <end position="193"/>
    </location>
</feature>
<evidence type="ECO:0000259" key="5">
    <source>
        <dbReference type="PROSITE" id="PS51371"/>
    </source>
</evidence>
<dbReference type="RefSeq" id="WP_377814301.1">
    <property type="nucleotide sequence ID" value="NZ_JBHRSJ010000019.1"/>
</dbReference>
<dbReference type="InterPro" id="IPR000644">
    <property type="entry name" value="CBS_dom"/>
</dbReference>
<feature type="transmembrane region" description="Helical" evidence="4">
    <location>
        <begin position="80"/>
        <end position="99"/>
    </location>
</feature>
<proteinExistence type="predicted"/>
<protein>
    <submittedName>
        <fullName evidence="6">CBS domain-containing protein</fullName>
    </submittedName>
</protein>
<dbReference type="PANTHER" id="PTHR43080:SF2">
    <property type="entry name" value="CBS DOMAIN-CONTAINING PROTEIN"/>
    <property type="match status" value="1"/>
</dbReference>
<reference evidence="7" key="1">
    <citation type="journal article" date="2019" name="Int. J. Syst. Evol. Microbiol.">
        <title>The Global Catalogue of Microorganisms (GCM) 10K type strain sequencing project: providing services to taxonomists for standard genome sequencing and annotation.</title>
        <authorList>
            <consortium name="The Broad Institute Genomics Platform"/>
            <consortium name="The Broad Institute Genome Sequencing Center for Infectious Disease"/>
            <person name="Wu L."/>
            <person name="Ma J."/>
        </authorList>
    </citation>
    <scope>NUCLEOTIDE SEQUENCE [LARGE SCALE GENOMIC DNA]</scope>
    <source>
        <strain evidence="7">KCTC 62195</strain>
    </source>
</reference>
<feature type="transmembrane region" description="Helical" evidence="4">
    <location>
        <begin position="147"/>
        <end position="168"/>
    </location>
</feature>
<evidence type="ECO:0000256" key="3">
    <source>
        <dbReference type="SAM" id="MobiDB-lite"/>
    </source>
</evidence>
<dbReference type="SMART" id="SM00116">
    <property type="entry name" value="CBS"/>
    <property type="match status" value="2"/>
</dbReference>
<organism evidence="6 7">
    <name type="scientific">Azotobacter bryophylli</name>
    <dbReference type="NCBI Taxonomy" id="1986537"/>
    <lineage>
        <taxon>Bacteria</taxon>
        <taxon>Pseudomonadati</taxon>
        <taxon>Pseudomonadota</taxon>
        <taxon>Gammaproteobacteria</taxon>
        <taxon>Pseudomonadales</taxon>
        <taxon>Pseudomonadaceae</taxon>
        <taxon>Azotobacter</taxon>
    </lineage>
</organism>
<accession>A0ABV7AUR8</accession>
<evidence type="ECO:0000256" key="2">
    <source>
        <dbReference type="PROSITE-ProRule" id="PRU00703"/>
    </source>
</evidence>
<dbReference type="Gene3D" id="3.10.580.10">
    <property type="entry name" value="CBS-domain"/>
    <property type="match status" value="2"/>
</dbReference>
<dbReference type="CDD" id="cd04600">
    <property type="entry name" value="CBS_pair_HPP_assoc"/>
    <property type="match status" value="1"/>
</dbReference>
<name>A0ABV7AUR8_9GAMM</name>
<keyword evidence="4" id="KW-0472">Membrane</keyword>
<evidence type="ECO:0000313" key="7">
    <source>
        <dbReference type="Proteomes" id="UP001595457"/>
    </source>
</evidence>
<dbReference type="Pfam" id="PF04982">
    <property type="entry name" value="TM_HPP"/>
    <property type="match status" value="1"/>
</dbReference>
<feature type="transmembrane region" description="Helical" evidence="4">
    <location>
        <begin position="28"/>
        <end position="48"/>
    </location>
</feature>
<dbReference type="Pfam" id="PF00571">
    <property type="entry name" value="CBS"/>
    <property type="match status" value="2"/>
</dbReference>
<dbReference type="SUPFAM" id="SSF54631">
    <property type="entry name" value="CBS-domain pair"/>
    <property type="match status" value="1"/>
</dbReference>
<feature type="domain" description="CBS" evidence="5">
    <location>
        <begin position="245"/>
        <end position="302"/>
    </location>
</feature>
<dbReference type="InterPro" id="IPR046342">
    <property type="entry name" value="CBS_dom_sf"/>
</dbReference>
<dbReference type="PANTHER" id="PTHR43080">
    <property type="entry name" value="CBS DOMAIN-CONTAINING PROTEIN CBSX3, MITOCHONDRIAL"/>
    <property type="match status" value="1"/>
</dbReference>
<dbReference type="Proteomes" id="UP001595457">
    <property type="component" value="Unassembled WGS sequence"/>
</dbReference>
<dbReference type="EMBL" id="JBHRSJ010000019">
    <property type="protein sequence ID" value="MFC2972651.1"/>
    <property type="molecule type" value="Genomic_DNA"/>
</dbReference>
<keyword evidence="4" id="KW-0812">Transmembrane</keyword>
<keyword evidence="1 2" id="KW-0129">CBS domain</keyword>
<evidence type="ECO:0000256" key="1">
    <source>
        <dbReference type="ARBA" id="ARBA00023122"/>
    </source>
</evidence>
<comment type="caution">
    <text evidence="6">The sequence shown here is derived from an EMBL/GenBank/DDBJ whole genome shotgun (WGS) entry which is preliminary data.</text>
</comment>
<dbReference type="PROSITE" id="PS51371">
    <property type="entry name" value="CBS"/>
    <property type="match status" value="2"/>
</dbReference>
<gene>
    <name evidence="6" type="ORF">ACFOJE_10565</name>
</gene>
<evidence type="ECO:0000313" key="6">
    <source>
        <dbReference type="EMBL" id="MFC2972651.1"/>
    </source>
</evidence>
<feature type="compositionally biased region" description="Basic and acidic residues" evidence="3">
    <location>
        <begin position="178"/>
        <end position="191"/>
    </location>
</feature>
<dbReference type="InterPro" id="IPR058581">
    <property type="entry name" value="TM_HPP"/>
</dbReference>
<keyword evidence="4" id="KW-1133">Transmembrane helix</keyword>
<feature type="domain" description="CBS" evidence="5">
    <location>
        <begin position="321"/>
        <end position="380"/>
    </location>
</feature>